<dbReference type="RefSeq" id="YP_007475431.1">
    <property type="nucleotide sequence ID" value="NC_020354.1"/>
</dbReference>
<gene>
    <name evidence="2" type="primary">orf504</name>
</gene>
<dbReference type="InterPro" id="IPR043128">
    <property type="entry name" value="Rev_trsase/Diguanyl_cyclase"/>
</dbReference>
<dbReference type="InterPro" id="IPR043502">
    <property type="entry name" value="DNA/RNA_pol_sf"/>
</dbReference>
<feature type="domain" description="Reverse transcriptase" evidence="1">
    <location>
        <begin position="97"/>
        <end position="337"/>
    </location>
</feature>
<dbReference type="Pfam" id="PF00078">
    <property type="entry name" value="RVT_1"/>
    <property type="match status" value="1"/>
</dbReference>
<evidence type="ECO:0000313" key="2">
    <source>
        <dbReference type="EMBL" id="AGE14645.1"/>
    </source>
</evidence>
<dbReference type="Gene3D" id="3.30.70.270">
    <property type="match status" value="1"/>
</dbReference>
<dbReference type="InterPro" id="IPR013597">
    <property type="entry name" value="Mat_intron_G2"/>
</dbReference>
<dbReference type="InterPro" id="IPR051083">
    <property type="entry name" value="GrpII_Intron_Splice-Mob/Def"/>
</dbReference>
<dbReference type="InterPro" id="IPR000477">
    <property type="entry name" value="RT_dom"/>
</dbReference>
<geneLocation type="mitochondrion" evidence="2"/>
<proteinExistence type="predicted"/>
<dbReference type="GeneID" id="14658529"/>
<dbReference type="CDD" id="cd01651">
    <property type="entry name" value="RT_G2_intron"/>
    <property type="match status" value="1"/>
</dbReference>
<dbReference type="PANTHER" id="PTHR34047:SF8">
    <property type="entry name" value="PROTEIN YKFC"/>
    <property type="match status" value="1"/>
</dbReference>
<dbReference type="Pfam" id="PF08388">
    <property type="entry name" value="GIIM"/>
    <property type="match status" value="1"/>
</dbReference>
<protein>
    <recommendedName>
        <fullName evidence="1">Reverse transcriptase domain-containing protein</fullName>
    </recommendedName>
</protein>
<dbReference type="PANTHER" id="PTHR34047">
    <property type="entry name" value="NUCLEAR INTRON MATURASE 1, MITOCHONDRIAL-RELATED"/>
    <property type="match status" value="1"/>
</dbReference>
<sequence length="504" mass="57770">MKNNFIFNISKSRAMDLPKLDWQAFDVKIKKLQYQIAVAYETNDLRRVKELQRILTGSFAAQMLAMRTVFQSSGIFAAGVDNLSNPTIVQFWVLADQLRIIGKSPLTYLAKPVRRVWIPKNHLTNVKNRPLGIPTVLDRAVQALFLMALEPCVEATSDANSYGFRKGLGNRDALTTLWNFLHVGRFKPVLVYDADIKNFFPSVSHDWLLEHIPLSPYILKQFLRAGFVEDGTFNTTEEGFPQGGNISPAIANIVLNGLEKSIRSNVSKIKPSALDRVHVVRYADDFVVTAPQFRDVLSNIVAPAITRFLEPRGLQLNLEKTKVVDRKEGFSFLGFSWKYVPNNFRPGQWMWLVTPTDKAMDLIFKRIDDLFKLSLKEGWPIMQLITKLNQVLLGWANYYKMGHPAAAFSKVIEYVWRKYLMWCKLKYPKASMNWVFTNCFVHETQGKRKSPCAKPNSISKVKLTDIRTVKGEWFGKQTLFTGNVYKLKFTRTWHETRSGGKLNT</sequence>
<accession>M1GPG6</accession>
<keyword evidence="2" id="KW-0496">Mitochondrion</keyword>
<reference evidence="2" key="1">
    <citation type="submission" date="2012-12" db="EMBL/GenBank/DDBJ databases">
        <authorList>
            <person name="Lang B.F."/>
        </authorList>
    </citation>
    <scope>NUCLEOTIDE SEQUENCE</scope>
</reference>
<dbReference type="Pfam" id="PF13655">
    <property type="entry name" value="RVT_N"/>
    <property type="match status" value="1"/>
</dbReference>
<evidence type="ECO:0000259" key="1">
    <source>
        <dbReference type="PROSITE" id="PS50878"/>
    </source>
</evidence>
<dbReference type="AlphaFoldDB" id="M1GPG6"/>
<organism evidence="2">
    <name type="scientific">Microbotryum cf. violaceum BFL-2013</name>
    <dbReference type="NCBI Taxonomy" id="1288119"/>
    <lineage>
        <taxon>Eukaryota</taxon>
        <taxon>Fungi</taxon>
        <taxon>Dikarya</taxon>
        <taxon>Basidiomycota</taxon>
        <taxon>Pucciniomycotina</taxon>
        <taxon>Microbotryomycetes</taxon>
        <taxon>Microbotryales</taxon>
        <taxon>Microbotryaceae</taxon>
        <taxon>Microbotryum</taxon>
    </lineage>
</organism>
<dbReference type="InterPro" id="IPR025960">
    <property type="entry name" value="RVT_N"/>
</dbReference>
<name>M1GPG6_9BASI</name>
<dbReference type="PROSITE" id="PS50878">
    <property type="entry name" value="RT_POL"/>
    <property type="match status" value="1"/>
</dbReference>
<dbReference type="SUPFAM" id="SSF56672">
    <property type="entry name" value="DNA/RNA polymerases"/>
    <property type="match status" value="1"/>
</dbReference>
<dbReference type="EMBL" id="KC285587">
    <property type="protein sequence ID" value="AGE14645.1"/>
    <property type="molecule type" value="Genomic_DNA"/>
</dbReference>